<comment type="caution">
    <text evidence="1">The sequence shown here is derived from an EMBL/GenBank/DDBJ whole genome shotgun (WGS) entry which is preliminary data.</text>
</comment>
<organism evidence="1 2">
    <name type="scientific">Saccharopolyspora phatthalungensis</name>
    <dbReference type="NCBI Taxonomy" id="664693"/>
    <lineage>
        <taxon>Bacteria</taxon>
        <taxon>Bacillati</taxon>
        <taxon>Actinomycetota</taxon>
        <taxon>Actinomycetes</taxon>
        <taxon>Pseudonocardiales</taxon>
        <taxon>Pseudonocardiaceae</taxon>
        <taxon>Saccharopolyspora</taxon>
    </lineage>
</organism>
<keyword evidence="2" id="KW-1185">Reference proteome</keyword>
<evidence type="ECO:0000313" key="2">
    <source>
        <dbReference type="Proteomes" id="UP000584374"/>
    </source>
</evidence>
<sequence length="278" mass="29753">MLAAQNNAESAAVGKSLPSRDLHTTLKAHCDEPEVLRLLTLAHMQGTQAWLTTIGAPLDLSWQAAILARQAAERLDDPISLAVSAYGTALGLLSAGALKLASQTVAAVELPPTNTEDKQMAGSLALASALISAARKDHADRSAALEHAAELAEQTGETNMLGYGFGPSNVAVWRMQGALEAGDYAEAAEIAETVNPDALTVRARQAVYWRETGRALARLPKRRDGAVIMLRRAEHISPEHVHRHPFTRSTLVELLALAKRDAVGRELRGMAYRAGLHV</sequence>
<dbReference type="AlphaFoldDB" id="A0A840Q416"/>
<proteinExistence type="predicted"/>
<reference evidence="1 2" key="1">
    <citation type="submission" date="2020-08" db="EMBL/GenBank/DDBJ databases">
        <title>Sequencing the genomes of 1000 actinobacteria strains.</title>
        <authorList>
            <person name="Klenk H.-P."/>
        </authorList>
    </citation>
    <scope>NUCLEOTIDE SEQUENCE [LARGE SCALE GENOMIC DNA]</scope>
    <source>
        <strain evidence="1 2">DSM 45584</strain>
    </source>
</reference>
<gene>
    <name evidence="1" type="ORF">BJ970_000649</name>
</gene>
<evidence type="ECO:0000313" key="1">
    <source>
        <dbReference type="EMBL" id="MBB5153115.1"/>
    </source>
</evidence>
<dbReference type="EMBL" id="JACHIW010000001">
    <property type="protein sequence ID" value="MBB5153115.1"/>
    <property type="molecule type" value="Genomic_DNA"/>
</dbReference>
<dbReference type="Proteomes" id="UP000584374">
    <property type="component" value="Unassembled WGS sequence"/>
</dbReference>
<protein>
    <recommendedName>
        <fullName evidence="3">Transcriptional regulator</fullName>
    </recommendedName>
</protein>
<name>A0A840Q416_9PSEU</name>
<dbReference type="RefSeq" id="WP_246470685.1">
    <property type="nucleotide sequence ID" value="NZ_JACHIW010000001.1"/>
</dbReference>
<accession>A0A840Q416</accession>
<evidence type="ECO:0008006" key="3">
    <source>
        <dbReference type="Google" id="ProtNLM"/>
    </source>
</evidence>